<dbReference type="AlphaFoldDB" id="A0A512NBI0"/>
<evidence type="ECO:0000259" key="10">
    <source>
        <dbReference type="Pfam" id="PF01050"/>
    </source>
</evidence>
<feature type="domain" description="Nucleotidyl transferase" evidence="9">
    <location>
        <begin position="6"/>
        <end position="283"/>
    </location>
</feature>
<organism evidence="12 13">
    <name type="scientific">Reyranella soli</name>
    <dbReference type="NCBI Taxonomy" id="1230389"/>
    <lineage>
        <taxon>Bacteria</taxon>
        <taxon>Pseudomonadati</taxon>
        <taxon>Pseudomonadota</taxon>
        <taxon>Alphaproteobacteria</taxon>
        <taxon>Hyphomicrobiales</taxon>
        <taxon>Reyranellaceae</taxon>
        <taxon>Reyranella</taxon>
    </lineage>
</organism>
<keyword evidence="6" id="KW-0342">GTP-binding</keyword>
<keyword evidence="12" id="KW-0413">Isomerase</keyword>
<name>A0A512NBI0_9HYPH</name>
<dbReference type="GO" id="GO:0009298">
    <property type="term" value="P:GDP-mannose biosynthetic process"/>
    <property type="evidence" value="ECO:0007669"/>
    <property type="project" value="TreeGrafter"/>
</dbReference>
<dbReference type="RefSeq" id="WP_147150378.1">
    <property type="nucleotide sequence ID" value="NZ_BKAJ01000061.1"/>
</dbReference>
<keyword evidence="4 12" id="KW-0548">Nucleotidyltransferase</keyword>
<evidence type="ECO:0000256" key="6">
    <source>
        <dbReference type="ARBA" id="ARBA00023134"/>
    </source>
</evidence>
<evidence type="ECO:0000313" key="13">
    <source>
        <dbReference type="Proteomes" id="UP000321058"/>
    </source>
</evidence>
<keyword evidence="5" id="KW-0547">Nucleotide-binding</keyword>
<dbReference type="InterPro" id="IPR051161">
    <property type="entry name" value="Mannose-6P_isomerase_type2"/>
</dbReference>
<evidence type="ECO:0000256" key="5">
    <source>
        <dbReference type="ARBA" id="ARBA00022741"/>
    </source>
</evidence>
<dbReference type="InterPro" id="IPR054566">
    <property type="entry name" value="ManC/GMP-like_b-helix"/>
</dbReference>
<evidence type="ECO:0000259" key="9">
    <source>
        <dbReference type="Pfam" id="PF00483"/>
    </source>
</evidence>
<evidence type="ECO:0000256" key="8">
    <source>
        <dbReference type="RuleBase" id="RU004190"/>
    </source>
</evidence>
<sequence length="468" mass="51347">MSSITPVILVGGSGKRLWPLSRESMPKQFVPLLGTQSTFQQTLQRVADRGLFARPVVATNEAYRFMAEQQAKDIGMEIDILVEPSRRDSGPAMAAAAAYARSQGAKAVLALASDHLVIGAEEFRAACREGLLAVERGGIVTFGIPPTEPKTDYGYIRPSSEQIGTVQKVAAFVEKPNAQTALRYIAEGLLWNSGNFLFPPDLLLSEMARFEPAMAAAAEEAVAKAKKTGSTVFLDADAFAKAPAKSIDYAVMERTDKCWVVPAKFRWSDLGTWDALLDVGEADSAGNVTEGPVEIDHVRNSYVRSDGPLTAVIGVEEVVVVAMNDAVLVGHRDNLPRLKDVVQRMSDGKHRAATEHAVMHRPWGSYQDIDRGERFRAKRLSVNPKGKLSLQSHKRRAEHWVVVRGVAEVTLDGKIMTLHENESIYIPMGGIHRLANPGSEPLEVVEVQTGDYLEEDDIIRYEDIYARV</sequence>
<dbReference type="GO" id="GO:0005525">
    <property type="term" value="F:GTP binding"/>
    <property type="evidence" value="ECO:0007669"/>
    <property type="project" value="UniProtKB-KW"/>
</dbReference>
<reference evidence="12 13" key="1">
    <citation type="submission" date="2019-07" db="EMBL/GenBank/DDBJ databases">
        <title>Whole genome shotgun sequence of Reyranella soli NBRC 108950.</title>
        <authorList>
            <person name="Hosoyama A."/>
            <person name="Uohara A."/>
            <person name="Ohji S."/>
            <person name="Ichikawa N."/>
        </authorList>
    </citation>
    <scope>NUCLEOTIDE SEQUENCE [LARGE SCALE GENOMIC DNA]</scope>
    <source>
        <strain evidence="12 13">NBRC 108950</strain>
    </source>
</reference>
<keyword evidence="3 12" id="KW-0808">Transferase</keyword>
<dbReference type="EC" id="2.7.7.13" evidence="2"/>
<protein>
    <recommendedName>
        <fullName evidence="2">mannose-1-phosphate guanylyltransferase</fullName>
        <ecNumber evidence="2">2.7.7.13</ecNumber>
    </recommendedName>
</protein>
<keyword evidence="13" id="KW-1185">Reference proteome</keyword>
<dbReference type="InterPro" id="IPR005835">
    <property type="entry name" value="NTP_transferase_dom"/>
</dbReference>
<dbReference type="NCBIfam" id="TIGR01479">
    <property type="entry name" value="GMP_PMI"/>
    <property type="match status" value="1"/>
</dbReference>
<dbReference type="SUPFAM" id="SSF53448">
    <property type="entry name" value="Nucleotide-diphospho-sugar transferases"/>
    <property type="match status" value="1"/>
</dbReference>
<evidence type="ECO:0000256" key="7">
    <source>
        <dbReference type="ARBA" id="ARBA00047343"/>
    </source>
</evidence>
<feature type="domain" description="Mannose-6-phosphate isomerase type II C-terminal" evidence="10">
    <location>
        <begin position="352"/>
        <end position="463"/>
    </location>
</feature>
<dbReference type="GO" id="GO:0000271">
    <property type="term" value="P:polysaccharide biosynthetic process"/>
    <property type="evidence" value="ECO:0007669"/>
    <property type="project" value="InterPro"/>
</dbReference>
<dbReference type="PANTHER" id="PTHR46390:SF1">
    <property type="entry name" value="MANNOSE-1-PHOSPHATE GUANYLYLTRANSFERASE"/>
    <property type="match status" value="1"/>
</dbReference>
<comment type="catalytic activity">
    <reaction evidence="7">
        <text>alpha-D-mannose 1-phosphate + GTP + H(+) = GDP-alpha-D-mannose + diphosphate</text>
        <dbReference type="Rhea" id="RHEA:15229"/>
        <dbReference type="ChEBI" id="CHEBI:15378"/>
        <dbReference type="ChEBI" id="CHEBI:33019"/>
        <dbReference type="ChEBI" id="CHEBI:37565"/>
        <dbReference type="ChEBI" id="CHEBI:57527"/>
        <dbReference type="ChEBI" id="CHEBI:58409"/>
        <dbReference type="EC" id="2.7.7.13"/>
    </reaction>
</comment>
<dbReference type="Proteomes" id="UP000321058">
    <property type="component" value="Unassembled WGS sequence"/>
</dbReference>
<dbReference type="CDD" id="cd02509">
    <property type="entry name" value="GDP-M1P_Guanylyltransferase"/>
    <property type="match status" value="1"/>
</dbReference>
<comment type="similarity">
    <text evidence="1 8">Belongs to the mannose-6-phosphate isomerase type 2 family.</text>
</comment>
<evidence type="ECO:0000259" key="11">
    <source>
        <dbReference type="Pfam" id="PF22640"/>
    </source>
</evidence>
<evidence type="ECO:0000256" key="4">
    <source>
        <dbReference type="ARBA" id="ARBA00022695"/>
    </source>
</evidence>
<evidence type="ECO:0000313" key="12">
    <source>
        <dbReference type="EMBL" id="GEP56310.1"/>
    </source>
</evidence>
<accession>A0A512NBI0</accession>
<dbReference type="InterPro" id="IPR029044">
    <property type="entry name" value="Nucleotide-diphossugar_trans"/>
</dbReference>
<dbReference type="Pfam" id="PF22640">
    <property type="entry name" value="ManC_GMP_beta-helix"/>
    <property type="match status" value="1"/>
</dbReference>
<dbReference type="PANTHER" id="PTHR46390">
    <property type="entry name" value="MANNOSE-1-PHOSPHATE GUANYLYLTRANSFERASE"/>
    <property type="match status" value="1"/>
</dbReference>
<comment type="caution">
    <text evidence="12">The sequence shown here is derived from an EMBL/GenBank/DDBJ whole genome shotgun (WGS) entry which is preliminary data.</text>
</comment>
<dbReference type="InterPro" id="IPR011051">
    <property type="entry name" value="RmlC_Cupin_sf"/>
</dbReference>
<dbReference type="Gene3D" id="3.90.550.10">
    <property type="entry name" value="Spore Coat Polysaccharide Biosynthesis Protein SpsA, Chain A"/>
    <property type="match status" value="1"/>
</dbReference>
<dbReference type="SUPFAM" id="SSF51182">
    <property type="entry name" value="RmlC-like cupins"/>
    <property type="match status" value="1"/>
</dbReference>
<dbReference type="OrthoDB" id="9806359at2"/>
<feature type="domain" description="MannoseP isomerase/GMP-like beta-helix" evidence="11">
    <location>
        <begin position="299"/>
        <end position="344"/>
    </location>
</feature>
<dbReference type="CDD" id="cd02213">
    <property type="entry name" value="cupin_PMI_typeII_C"/>
    <property type="match status" value="1"/>
</dbReference>
<dbReference type="InterPro" id="IPR006375">
    <property type="entry name" value="Man1P_GuaTrfase/Man6P_Isoase"/>
</dbReference>
<dbReference type="InterPro" id="IPR014710">
    <property type="entry name" value="RmlC-like_jellyroll"/>
</dbReference>
<proteinExistence type="inferred from homology"/>
<dbReference type="FunFam" id="2.60.120.10:FF:000032">
    <property type="entry name" value="Mannose-1-phosphate guanylyltransferase/mannose-6-phosphate isomerase"/>
    <property type="match status" value="1"/>
</dbReference>
<dbReference type="GO" id="GO:0004475">
    <property type="term" value="F:mannose-1-phosphate guanylyltransferase (GTP) activity"/>
    <property type="evidence" value="ECO:0007669"/>
    <property type="project" value="UniProtKB-EC"/>
</dbReference>
<gene>
    <name evidence="12" type="primary">manC</name>
    <name evidence="12" type="ORF">RSO01_34760</name>
</gene>
<evidence type="ECO:0000256" key="2">
    <source>
        <dbReference type="ARBA" id="ARBA00012387"/>
    </source>
</evidence>
<evidence type="ECO:0000256" key="3">
    <source>
        <dbReference type="ARBA" id="ARBA00022679"/>
    </source>
</evidence>
<dbReference type="Pfam" id="PF01050">
    <property type="entry name" value="MannoseP_isomer"/>
    <property type="match status" value="1"/>
</dbReference>
<dbReference type="EMBL" id="BKAJ01000061">
    <property type="protein sequence ID" value="GEP56310.1"/>
    <property type="molecule type" value="Genomic_DNA"/>
</dbReference>
<dbReference type="Gene3D" id="2.60.120.10">
    <property type="entry name" value="Jelly Rolls"/>
    <property type="match status" value="1"/>
</dbReference>
<dbReference type="GO" id="GO:0016853">
    <property type="term" value="F:isomerase activity"/>
    <property type="evidence" value="ECO:0007669"/>
    <property type="project" value="UniProtKB-KW"/>
</dbReference>
<dbReference type="Pfam" id="PF00483">
    <property type="entry name" value="NTP_transferase"/>
    <property type="match status" value="1"/>
</dbReference>
<evidence type="ECO:0000256" key="1">
    <source>
        <dbReference type="ARBA" id="ARBA00006115"/>
    </source>
</evidence>
<dbReference type="InterPro" id="IPR049577">
    <property type="entry name" value="GMPP_N"/>
</dbReference>
<dbReference type="InterPro" id="IPR001538">
    <property type="entry name" value="Man6P_isomerase-2_C"/>
</dbReference>